<reference evidence="1 2" key="1">
    <citation type="submission" date="2020-07" db="EMBL/GenBank/DDBJ databases">
        <authorList>
            <person name="Cui H."/>
        </authorList>
    </citation>
    <scope>NUCLEOTIDE SEQUENCE [LARGE SCALE GENOMIC DNA]</scope>
    <source>
        <strain evidence="1 2">YPL8</strain>
    </source>
</reference>
<sequence length="212" mass="23965">MYHPTPYHWQTDDGLTHVFYDNHVPPDTGFGWSSLCDAIRVPIEGEHFELREDVTADDITCGHCLNRLDRPSTDFDGDSIGCVNGCLVLFDRDQDGVIVRAESVCRTVLHHSMPFEPESFTGNLKDQCEDVCRECWGTYVDHQWTDDDEGAELRIDVSGDDERSEYFAASAEPIQGDDGAILQLQSENGLETEIDREAIESITLTPMWDIVY</sequence>
<dbReference type="GeneID" id="56034465"/>
<keyword evidence="2" id="KW-1185">Reference proteome</keyword>
<dbReference type="RefSeq" id="WP_179261933.1">
    <property type="nucleotide sequence ID" value="NZ_CP058601.1"/>
</dbReference>
<organism evidence="1 2">
    <name type="scientific">Natrinema halophilum</name>
    <dbReference type="NCBI Taxonomy" id="1699371"/>
    <lineage>
        <taxon>Archaea</taxon>
        <taxon>Methanobacteriati</taxon>
        <taxon>Methanobacteriota</taxon>
        <taxon>Stenosarchaea group</taxon>
        <taxon>Halobacteria</taxon>
        <taxon>Halobacteriales</taxon>
        <taxon>Natrialbaceae</taxon>
        <taxon>Natrinema</taxon>
    </lineage>
</organism>
<accession>A0A7D5K7E8</accession>
<dbReference type="AlphaFoldDB" id="A0A7D5K7E8"/>
<name>A0A7D5K7E8_9EURY</name>
<evidence type="ECO:0000313" key="2">
    <source>
        <dbReference type="Proteomes" id="UP000509241"/>
    </source>
</evidence>
<protein>
    <submittedName>
        <fullName evidence="1">Uncharacterized protein</fullName>
    </submittedName>
</protein>
<evidence type="ECO:0000313" key="1">
    <source>
        <dbReference type="EMBL" id="QLG49923.1"/>
    </source>
</evidence>
<dbReference type="KEGG" id="haly:HYG82_14200"/>
<proteinExistence type="predicted"/>
<dbReference type="OrthoDB" id="350443at2157"/>
<dbReference type="Proteomes" id="UP000509241">
    <property type="component" value="Chromosome"/>
</dbReference>
<dbReference type="EMBL" id="CP058601">
    <property type="protein sequence ID" value="QLG49923.1"/>
    <property type="molecule type" value="Genomic_DNA"/>
</dbReference>
<gene>
    <name evidence="1" type="ORF">HYG82_14200</name>
</gene>